<dbReference type="Proteomes" id="UP000266441">
    <property type="component" value="Unassembled WGS sequence"/>
</dbReference>
<name>A0A399CSU6_9BACT</name>
<evidence type="ECO:0000256" key="9">
    <source>
        <dbReference type="ARBA" id="ARBA00047572"/>
    </source>
</evidence>
<evidence type="ECO:0000256" key="6">
    <source>
        <dbReference type="ARBA" id="ARBA00023002"/>
    </source>
</evidence>
<feature type="active site" description="Cysteine sulfenic acid (-SOH) intermediate; for peroxidase activity" evidence="10">
    <location>
        <position position="52"/>
    </location>
</feature>
<accession>A0A399CSU6</accession>
<dbReference type="GO" id="GO:0102039">
    <property type="term" value="F:NADH-dependent peroxiredoxin activity"/>
    <property type="evidence" value="ECO:0007669"/>
    <property type="project" value="UniProtKB-EC"/>
</dbReference>
<dbReference type="InterPro" id="IPR024706">
    <property type="entry name" value="Peroxiredoxin_AhpC-typ"/>
</dbReference>
<dbReference type="GO" id="GO:0045454">
    <property type="term" value="P:cell redox homeostasis"/>
    <property type="evidence" value="ECO:0007669"/>
    <property type="project" value="TreeGrafter"/>
</dbReference>
<dbReference type="EC" id="1.11.1.26" evidence="2"/>
<evidence type="ECO:0000313" key="13">
    <source>
        <dbReference type="Proteomes" id="UP000266441"/>
    </source>
</evidence>
<dbReference type="GO" id="GO:0042744">
    <property type="term" value="P:hydrogen peroxide catabolic process"/>
    <property type="evidence" value="ECO:0007669"/>
    <property type="project" value="TreeGrafter"/>
</dbReference>
<evidence type="ECO:0000313" key="12">
    <source>
        <dbReference type="EMBL" id="RIH62929.1"/>
    </source>
</evidence>
<dbReference type="InterPro" id="IPR013766">
    <property type="entry name" value="Thioredoxin_domain"/>
</dbReference>
<gene>
    <name evidence="12" type="ORF">D1164_22190</name>
</gene>
<dbReference type="Gene3D" id="3.40.30.10">
    <property type="entry name" value="Glutaredoxin"/>
    <property type="match status" value="1"/>
</dbReference>
<dbReference type="Pfam" id="PF00578">
    <property type="entry name" value="AhpC-TSA"/>
    <property type="match status" value="1"/>
</dbReference>
<dbReference type="InterPro" id="IPR000866">
    <property type="entry name" value="AhpC/TSA"/>
</dbReference>
<evidence type="ECO:0000256" key="7">
    <source>
        <dbReference type="ARBA" id="ARBA00023284"/>
    </source>
</evidence>
<dbReference type="PIRSF" id="PIRSF000239">
    <property type="entry name" value="AHPC"/>
    <property type="match status" value="1"/>
</dbReference>
<dbReference type="PANTHER" id="PTHR10681:SF121">
    <property type="entry name" value="ALKYL HYDROPEROXIDE REDUCTASE C"/>
    <property type="match status" value="1"/>
</dbReference>
<evidence type="ECO:0000256" key="8">
    <source>
        <dbReference type="ARBA" id="ARBA00032077"/>
    </source>
</evidence>
<evidence type="ECO:0000256" key="10">
    <source>
        <dbReference type="PIRSR" id="PIRSR000239-1"/>
    </source>
</evidence>
<comment type="subunit">
    <text evidence="1">Homodimer; disulfide-linked, upon oxidation. 5 homodimers assemble to form a ring-like decamer.</text>
</comment>
<dbReference type="GO" id="GO:0006979">
    <property type="term" value="P:response to oxidative stress"/>
    <property type="evidence" value="ECO:0007669"/>
    <property type="project" value="TreeGrafter"/>
</dbReference>
<dbReference type="GO" id="GO:0005829">
    <property type="term" value="C:cytosol"/>
    <property type="evidence" value="ECO:0007669"/>
    <property type="project" value="TreeGrafter"/>
</dbReference>
<keyword evidence="13" id="KW-1185">Reference proteome</keyword>
<organism evidence="12 13">
    <name type="scientific">Mariniphaga sediminis</name>
    <dbReference type="NCBI Taxonomy" id="1628158"/>
    <lineage>
        <taxon>Bacteria</taxon>
        <taxon>Pseudomonadati</taxon>
        <taxon>Bacteroidota</taxon>
        <taxon>Bacteroidia</taxon>
        <taxon>Marinilabiliales</taxon>
        <taxon>Prolixibacteraceae</taxon>
        <taxon>Mariniphaga</taxon>
    </lineage>
</organism>
<keyword evidence="4" id="KW-0575">Peroxidase</keyword>
<keyword evidence="6" id="KW-0560">Oxidoreductase</keyword>
<dbReference type="PANTHER" id="PTHR10681">
    <property type="entry name" value="THIOREDOXIN PEROXIDASE"/>
    <property type="match status" value="1"/>
</dbReference>
<dbReference type="CDD" id="cd03015">
    <property type="entry name" value="PRX_Typ2cys"/>
    <property type="match status" value="1"/>
</dbReference>
<dbReference type="InterPro" id="IPR050217">
    <property type="entry name" value="Peroxiredoxin"/>
</dbReference>
<evidence type="ECO:0000256" key="4">
    <source>
        <dbReference type="ARBA" id="ARBA00022559"/>
    </source>
</evidence>
<dbReference type="AlphaFoldDB" id="A0A399CSU6"/>
<evidence type="ECO:0000256" key="3">
    <source>
        <dbReference type="ARBA" id="ARBA00017462"/>
    </source>
</evidence>
<dbReference type="GO" id="GO:0033554">
    <property type="term" value="P:cellular response to stress"/>
    <property type="evidence" value="ECO:0007669"/>
    <property type="project" value="TreeGrafter"/>
</dbReference>
<comment type="caution">
    <text evidence="12">The sequence shown here is derived from an EMBL/GenBank/DDBJ whole genome shotgun (WGS) entry which is preliminary data.</text>
</comment>
<dbReference type="GO" id="GO:0008379">
    <property type="term" value="F:thioredoxin peroxidase activity"/>
    <property type="evidence" value="ECO:0007669"/>
    <property type="project" value="TreeGrafter"/>
</dbReference>
<dbReference type="PROSITE" id="PS51352">
    <property type="entry name" value="THIOREDOXIN_2"/>
    <property type="match status" value="1"/>
</dbReference>
<dbReference type="SUPFAM" id="SSF52833">
    <property type="entry name" value="Thioredoxin-like"/>
    <property type="match status" value="1"/>
</dbReference>
<comment type="catalytic activity">
    <reaction evidence="9">
        <text>a hydroperoxide + NADH + H(+) = an alcohol + NAD(+) + H2O</text>
        <dbReference type="Rhea" id="RHEA:62628"/>
        <dbReference type="ChEBI" id="CHEBI:15377"/>
        <dbReference type="ChEBI" id="CHEBI:15378"/>
        <dbReference type="ChEBI" id="CHEBI:30879"/>
        <dbReference type="ChEBI" id="CHEBI:35924"/>
        <dbReference type="ChEBI" id="CHEBI:57540"/>
        <dbReference type="ChEBI" id="CHEBI:57945"/>
        <dbReference type="EC" id="1.11.1.26"/>
    </reaction>
</comment>
<dbReference type="RefSeq" id="WP_119352104.1">
    <property type="nucleotide sequence ID" value="NZ_JBFHKJ010000001.1"/>
</dbReference>
<protein>
    <recommendedName>
        <fullName evidence="3">Alkyl hydroperoxide reductase C</fullName>
        <ecNumber evidence="2">1.11.1.26</ecNumber>
    </recommendedName>
    <alternativeName>
        <fullName evidence="8">Peroxiredoxin</fullName>
    </alternativeName>
</protein>
<evidence type="ECO:0000259" key="11">
    <source>
        <dbReference type="PROSITE" id="PS51352"/>
    </source>
</evidence>
<reference evidence="12 13" key="1">
    <citation type="journal article" date="2015" name="Int. J. Syst. Evol. Microbiol.">
        <title>Mariniphaga sediminis sp. nov., isolated from coastal sediment.</title>
        <authorList>
            <person name="Wang F.Q."/>
            <person name="Shen Q.Y."/>
            <person name="Chen G.J."/>
            <person name="Du Z.J."/>
        </authorList>
    </citation>
    <scope>NUCLEOTIDE SEQUENCE [LARGE SCALE GENOMIC DNA]</scope>
    <source>
        <strain evidence="12 13">SY21</strain>
    </source>
</reference>
<keyword evidence="7" id="KW-0676">Redox-active center</keyword>
<evidence type="ECO:0000256" key="1">
    <source>
        <dbReference type="ARBA" id="ARBA00011654"/>
    </source>
</evidence>
<sequence length="178" mass="20219">MLTVGDKFPEFEKKAVVSLEPGKEFKTMKLDDLKNGKWTIFFWWPLDFTFVCPTEISSFNAYFEEFEKRGANLVGASIDSEFVHLAWRNSHPELKGLKFPMVADTSKSLSEELGILEKINKIAYRATYIIDPEGVIQHVSVNSLDVGRNVKEILRLLDAFQTGELTPCDWVPGQATLN</sequence>
<dbReference type="OrthoDB" id="9812811at2"/>
<dbReference type="EMBL" id="QWET01000030">
    <property type="protein sequence ID" value="RIH62929.1"/>
    <property type="molecule type" value="Genomic_DNA"/>
</dbReference>
<feature type="domain" description="Thioredoxin" evidence="11">
    <location>
        <begin position="2"/>
        <end position="162"/>
    </location>
</feature>
<proteinExistence type="predicted"/>
<dbReference type="InterPro" id="IPR036249">
    <property type="entry name" value="Thioredoxin-like_sf"/>
</dbReference>
<evidence type="ECO:0000256" key="2">
    <source>
        <dbReference type="ARBA" id="ARBA00013021"/>
    </source>
</evidence>
<evidence type="ECO:0000256" key="5">
    <source>
        <dbReference type="ARBA" id="ARBA00022862"/>
    </source>
</evidence>
<keyword evidence="5" id="KW-0049">Antioxidant</keyword>